<keyword evidence="4" id="KW-0997">Cell inner membrane</keyword>
<dbReference type="NCBIfam" id="NF008421">
    <property type="entry name" value="PRK11248.1"/>
    <property type="match status" value="1"/>
</dbReference>
<evidence type="ECO:0000256" key="2">
    <source>
        <dbReference type="ARBA" id="ARBA00022448"/>
    </source>
</evidence>
<dbReference type="InterPro" id="IPR003593">
    <property type="entry name" value="AAA+_ATPase"/>
</dbReference>
<keyword evidence="2" id="KW-0813">Transport</keyword>
<keyword evidence="11" id="KW-1185">Reference proteome</keyword>
<dbReference type="InterPro" id="IPR027417">
    <property type="entry name" value="P-loop_NTPase"/>
</dbReference>
<dbReference type="PANTHER" id="PTHR42788:SF18">
    <property type="entry name" value="TAURINE IMPORT ATP-BINDING PROTEIN TAUB"/>
    <property type="match status" value="1"/>
</dbReference>
<dbReference type="GO" id="GO:0016887">
    <property type="term" value="F:ATP hydrolysis activity"/>
    <property type="evidence" value="ECO:0007669"/>
    <property type="project" value="InterPro"/>
</dbReference>
<comment type="similarity">
    <text evidence="1">Belongs to the ABC transporter superfamily.</text>
</comment>
<dbReference type="CDD" id="cd03293">
    <property type="entry name" value="ABC_NrtD_SsuB_transporters"/>
    <property type="match status" value="1"/>
</dbReference>
<organism evidence="10 11">
    <name type="scientific">Microvirga lupini</name>
    <dbReference type="NCBI Taxonomy" id="420324"/>
    <lineage>
        <taxon>Bacteria</taxon>
        <taxon>Pseudomonadati</taxon>
        <taxon>Pseudomonadota</taxon>
        <taxon>Alphaproteobacteria</taxon>
        <taxon>Hyphomicrobiales</taxon>
        <taxon>Methylobacteriaceae</taxon>
        <taxon>Microvirga</taxon>
    </lineage>
</organism>
<evidence type="ECO:0000256" key="5">
    <source>
        <dbReference type="ARBA" id="ARBA00022741"/>
    </source>
</evidence>
<keyword evidence="7" id="KW-1278">Translocase</keyword>
<dbReference type="Proteomes" id="UP000532010">
    <property type="component" value="Unassembled WGS sequence"/>
</dbReference>
<name>A0A7W4YVR9_9HYPH</name>
<evidence type="ECO:0000256" key="3">
    <source>
        <dbReference type="ARBA" id="ARBA00022475"/>
    </source>
</evidence>
<dbReference type="InterPro" id="IPR003439">
    <property type="entry name" value="ABC_transporter-like_ATP-bd"/>
</dbReference>
<dbReference type="SMART" id="SM00382">
    <property type="entry name" value="AAA"/>
    <property type="match status" value="1"/>
</dbReference>
<dbReference type="AlphaFoldDB" id="A0A7W4YVR9"/>
<evidence type="ECO:0000259" key="9">
    <source>
        <dbReference type="PROSITE" id="PS50893"/>
    </source>
</evidence>
<evidence type="ECO:0000256" key="7">
    <source>
        <dbReference type="ARBA" id="ARBA00022967"/>
    </source>
</evidence>
<evidence type="ECO:0000256" key="8">
    <source>
        <dbReference type="ARBA" id="ARBA00023136"/>
    </source>
</evidence>
<feature type="domain" description="ABC transporter" evidence="9">
    <location>
        <begin position="8"/>
        <end position="239"/>
    </location>
</feature>
<comment type="caution">
    <text evidence="10">The sequence shown here is derived from an EMBL/GenBank/DDBJ whole genome shotgun (WGS) entry which is preliminary data.</text>
</comment>
<keyword evidence="3" id="KW-1003">Cell membrane</keyword>
<dbReference type="GO" id="GO:0005524">
    <property type="term" value="F:ATP binding"/>
    <property type="evidence" value="ECO:0007669"/>
    <property type="project" value="UniProtKB-KW"/>
</dbReference>
<proteinExistence type="inferred from homology"/>
<dbReference type="SUPFAM" id="SSF52540">
    <property type="entry name" value="P-loop containing nucleoside triphosphate hydrolases"/>
    <property type="match status" value="1"/>
</dbReference>
<evidence type="ECO:0000313" key="11">
    <source>
        <dbReference type="Proteomes" id="UP000532010"/>
    </source>
</evidence>
<dbReference type="PROSITE" id="PS00211">
    <property type="entry name" value="ABC_TRANSPORTER_1"/>
    <property type="match status" value="1"/>
</dbReference>
<keyword evidence="5" id="KW-0547">Nucleotide-binding</keyword>
<gene>
    <name evidence="10" type="ORF">FHR70_001796</name>
</gene>
<evidence type="ECO:0000256" key="1">
    <source>
        <dbReference type="ARBA" id="ARBA00005417"/>
    </source>
</evidence>
<keyword evidence="6 10" id="KW-0067">ATP-binding</keyword>
<evidence type="ECO:0000256" key="4">
    <source>
        <dbReference type="ARBA" id="ARBA00022519"/>
    </source>
</evidence>
<evidence type="ECO:0000256" key="6">
    <source>
        <dbReference type="ARBA" id="ARBA00022840"/>
    </source>
</evidence>
<reference evidence="10 11" key="1">
    <citation type="submission" date="2020-08" db="EMBL/GenBank/DDBJ databases">
        <title>The Agave Microbiome: Exploring the role of microbial communities in plant adaptations to desert environments.</title>
        <authorList>
            <person name="Partida-Martinez L.P."/>
        </authorList>
    </citation>
    <scope>NUCLEOTIDE SEQUENCE [LARGE SCALE GENOMIC DNA]</scope>
    <source>
        <strain evidence="10 11">AT3.9</strain>
    </source>
</reference>
<dbReference type="PANTHER" id="PTHR42788">
    <property type="entry name" value="TAURINE IMPORT ATP-BINDING PROTEIN-RELATED"/>
    <property type="match status" value="1"/>
</dbReference>
<dbReference type="InterPro" id="IPR050166">
    <property type="entry name" value="ABC_transporter_ATP-bind"/>
</dbReference>
<accession>A0A7W4YVR9</accession>
<evidence type="ECO:0000313" key="10">
    <source>
        <dbReference type="EMBL" id="MBB3018742.1"/>
    </source>
</evidence>
<dbReference type="Pfam" id="PF00005">
    <property type="entry name" value="ABC_tran"/>
    <property type="match status" value="1"/>
</dbReference>
<dbReference type="Gene3D" id="3.40.50.300">
    <property type="entry name" value="P-loop containing nucleotide triphosphate hydrolases"/>
    <property type="match status" value="1"/>
</dbReference>
<sequence>MRKEGGILEISNLSVHYGEGPSRTVALSHLDLTIESGEFAVALGASGCGKTTLLSVIAGFVRPTAGRVLLDGAEIRTPGADRGVVFQQHALMPWLDVGDNVAFGLRMRGMSKPERRRIAAEMLNLVGLSDFVNHKIYHLSGGMQQRVGLARALANNPRVLLMDEPFGALDAFTREQAQELVVDLWHRTGKTAFFITHDVEEAVFMATKLVIMSPRPGRIVETIDLDFSRRYIETRDARAVKSSPEFIAVRERVLNTIHRRDHFAKTEA</sequence>
<dbReference type="PROSITE" id="PS50893">
    <property type="entry name" value="ABC_TRANSPORTER_2"/>
    <property type="match status" value="1"/>
</dbReference>
<dbReference type="EMBL" id="JACHWB010000002">
    <property type="protein sequence ID" value="MBB3018742.1"/>
    <property type="molecule type" value="Genomic_DNA"/>
</dbReference>
<keyword evidence="8" id="KW-0472">Membrane</keyword>
<dbReference type="InterPro" id="IPR017871">
    <property type="entry name" value="ABC_transporter-like_CS"/>
</dbReference>
<protein>
    <submittedName>
        <fullName evidence="10">Taurine transport system ATP-binding protein</fullName>
    </submittedName>
</protein>